<dbReference type="OrthoDB" id="17845at2759"/>
<reference evidence="2" key="1">
    <citation type="journal article" date="2022" name="Cell">
        <title>Repeat-based holocentromeres influence genome architecture and karyotype evolution.</title>
        <authorList>
            <person name="Hofstatter P.G."/>
            <person name="Thangavel G."/>
            <person name="Lux T."/>
            <person name="Neumann P."/>
            <person name="Vondrak T."/>
            <person name="Novak P."/>
            <person name="Zhang M."/>
            <person name="Costa L."/>
            <person name="Castellani M."/>
            <person name="Scott A."/>
            <person name="Toegelov H."/>
            <person name="Fuchs J."/>
            <person name="Mata-Sucre Y."/>
            <person name="Dias Y."/>
            <person name="Vanzela A.L.L."/>
            <person name="Huettel B."/>
            <person name="Almeida C.C.S."/>
            <person name="Simkova H."/>
            <person name="Souza G."/>
            <person name="Pedrosa-Harand A."/>
            <person name="Macas J."/>
            <person name="Mayer K.F.X."/>
            <person name="Houben A."/>
            <person name="Marques A."/>
        </authorList>
    </citation>
    <scope>NUCLEOTIDE SEQUENCE</scope>
    <source>
        <strain evidence="2">RhyBre1mFocal</strain>
    </source>
</reference>
<dbReference type="InterPro" id="IPR043504">
    <property type="entry name" value="Peptidase_S1_PA_chymotrypsin"/>
</dbReference>
<dbReference type="InterPro" id="IPR001940">
    <property type="entry name" value="Peptidase_S1C"/>
</dbReference>
<dbReference type="EMBL" id="JAMQYH010000002">
    <property type="protein sequence ID" value="KAJ1698397.1"/>
    <property type="molecule type" value="Genomic_DNA"/>
</dbReference>
<dbReference type="PANTHER" id="PTHR21004:SF0">
    <property type="entry name" value="PEROXISOMAL LEADER PEPTIDE-PROCESSING PROTEASE"/>
    <property type="match status" value="1"/>
</dbReference>
<dbReference type="GO" id="GO:0004252">
    <property type="term" value="F:serine-type endopeptidase activity"/>
    <property type="evidence" value="ECO:0007669"/>
    <property type="project" value="InterPro"/>
</dbReference>
<protein>
    <recommendedName>
        <fullName evidence="4">Glyoxysomal processing protease, glyoxysomal</fullName>
    </recommendedName>
</protein>
<proteinExistence type="inferred from homology"/>
<dbReference type="GO" id="GO:0005777">
    <property type="term" value="C:peroxisome"/>
    <property type="evidence" value="ECO:0007669"/>
    <property type="project" value="InterPro"/>
</dbReference>
<dbReference type="GO" id="GO:0016485">
    <property type="term" value="P:protein processing"/>
    <property type="evidence" value="ECO:0007669"/>
    <property type="project" value="InterPro"/>
</dbReference>
<dbReference type="PANTHER" id="PTHR21004">
    <property type="entry name" value="SERINE PROTEASE-RELATED"/>
    <property type="match status" value="1"/>
</dbReference>
<evidence type="ECO:0008006" key="4">
    <source>
        <dbReference type="Google" id="ProtNLM"/>
    </source>
</evidence>
<dbReference type="AlphaFoldDB" id="A0A9Q0HTZ9"/>
<dbReference type="FunFam" id="2.40.10.10:FF:000096">
    <property type="entry name" value="Glyoxysomal processing protease glyoxysomal"/>
    <property type="match status" value="1"/>
</dbReference>
<comment type="similarity">
    <text evidence="1">Belongs to the peptidase S1C family.</text>
</comment>
<dbReference type="InterPro" id="IPR039245">
    <property type="entry name" value="TYSND1/DEG15"/>
</dbReference>
<keyword evidence="3" id="KW-1185">Reference proteome</keyword>
<dbReference type="InterPro" id="IPR009003">
    <property type="entry name" value="Peptidase_S1_PA"/>
</dbReference>
<comment type="caution">
    <text evidence="2">The sequence shown here is derived from an EMBL/GenBank/DDBJ whole genome shotgun (WGS) entry which is preliminary data.</text>
</comment>
<dbReference type="SUPFAM" id="SSF50494">
    <property type="entry name" value="Trypsin-like serine proteases"/>
    <property type="match status" value="2"/>
</dbReference>
<evidence type="ECO:0000313" key="3">
    <source>
        <dbReference type="Proteomes" id="UP001151287"/>
    </source>
</evidence>
<accession>A0A9Q0HTZ9</accession>
<dbReference type="Gene3D" id="2.40.10.10">
    <property type="entry name" value="Trypsin-like serine proteases"/>
    <property type="match status" value="3"/>
</dbReference>
<evidence type="ECO:0000256" key="1">
    <source>
        <dbReference type="ARBA" id="ARBA00010541"/>
    </source>
</evidence>
<gene>
    <name evidence="2" type="ORF">LUZ63_006909</name>
</gene>
<dbReference type="Pfam" id="PF13365">
    <property type="entry name" value="Trypsin_2"/>
    <property type="match status" value="1"/>
</dbReference>
<evidence type="ECO:0000313" key="2">
    <source>
        <dbReference type="EMBL" id="KAJ1698397.1"/>
    </source>
</evidence>
<sequence>MDQTDVARIARNFSVMTRIRGPDPKALKMRCHAFHLYQDGVTTLSSSGFLYPRELLGNVRSTWEHDGDIIITSGSLVESFLVAEQRKNPTQEPKPTLIQDIQIEVLVEGSKTGGSDKTDEAPHWIVAQLLNLVDVPASSLAILSLLGARSGSIENFSWDLGWGLATSNNKQVGNEKMPSLNSDTDESSDLSSLVKSGTRIAILGINTLEYKRPLEFKVSHHQQQGDSLLIMGSPFGALAPQHFFNSVSIGHVANCLPRSSSKISLLLADVRCFPGMEGGLVLDRHASLVGMLIAPLRQKGTDTEIQLVIPWGAIASALDNRLKESQFSQSMHNLTVSPFKKAISSVALITVNGSWASGIILNNQGLILTNAHLLEPWRFGSTSTLDLLNKTTPLREEIGNRQSLPYLSYTGYGKISVRLNHLDSQVWCDASVVYVSKGPLDVALLKLNSFPSKLCAIDLEFQCPPRGATIHVVGHGLIGPRSGLFPSVTSGIISNVFTIPGPLYAPEASIVETQNSSSIPVMLQTTAAVHPGASGGAVVNSDGRLVGLITSNAKHGSGSNIPYMNFSIPCKSLEPVFKYSEQGKISILEQLDKPNEVLSAVWALAPLPTETALQKPVLEGNVRQSKGSRFIDFLTEKQAELTSSKDIENLLNRKLPSKI</sequence>
<name>A0A9Q0HTZ9_9POAL</name>
<organism evidence="2 3">
    <name type="scientific">Rhynchospora breviuscula</name>
    <dbReference type="NCBI Taxonomy" id="2022672"/>
    <lineage>
        <taxon>Eukaryota</taxon>
        <taxon>Viridiplantae</taxon>
        <taxon>Streptophyta</taxon>
        <taxon>Embryophyta</taxon>
        <taxon>Tracheophyta</taxon>
        <taxon>Spermatophyta</taxon>
        <taxon>Magnoliopsida</taxon>
        <taxon>Liliopsida</taxon>
        <taxon>Poales</taxon>
        <taxon>Cyperaceae</taxon>
        <taxon>Cyperoideae</taxon>
        <taxon>Rhynchosporeae</taxon>
        <taxon>Rhynchospora</taxon>
    </lineage>
</organism>
<dbReference type="PRINTS" id="PR00834">
    <property type="entry name" value="PROTEASES2C"/>
</dbReference>
<dbReference type="Proteomes" id="UP001151287">
    <property type="component" value="Unassembled WGS sequence"/>
</dbReference>